<dbReference type="GO" id="GO:0005524">
    <property type="term" value="F:ATP binding"/>
    <property type="evidence" value="ECO:0007669"/>
    <property type="project" value="UniProtKB-KW"/>
</dbReference>
<comment type="caution">
    <text evidence="2">The sequence shown here is derived from an EMBL/GenBank/DDBJ whole genome shotgun (WGS) entry which is preliminary data.</text>
</comment>
<protein>
    <submittedName>
        <fullName evidence="2">ATP-binding protein</fullName>
    </submittedName>
</protein>
<evidence type="ECO:0000313" key="2">
    <source>
        <dbReference type="EMBL" id="NER28349.1"/>
    </source>
</evidence>
<name>A0A6B3N5E3_9CYAN</name>
<feature type="domain" description="KAP NTPase" evidence="1">
    <location>
        <begin position="40"/>
        <end position="239"/>
    </location>
</feature>
<accession>A0A6B3N5E3</accession>
<proteinExistence type="predicted"/>
<dbReference type="Pfam" id="PF07693">
    <property type="entry name" value="KAP_NTPase"/>
    <property type="match status" value="1"/>
</dbReference>
<evidence type="ECO:0000259" key="1">
    <source>
        <dbReference type="Pfam" id="PF07693"/>
    </source>
</evidence>
<dbReference type="InterPro" id="IPR027417">
    <property type="entry name" value="P-loop_NTPase"/>
</dbReference>
<dbReference type="InterPro" id="IPR011646">
    <property type="entry name" value="KAP_P-loop"/>
</dbReference>
<gene>
    <name evidence="2" type="ORF">F6J89_12115</name>
</gene>
<dbReference type="SUPFAM" id="SSF52540">
    <property type="entry name" value="P-loop containing nucleoside triphosphate hydrolases"/>
    <property type="match status" value="1"/>
</dbReference>
<dbReference type="AlphaFoldDB" id="A0A6B3N5E3"/>
<dbReference type="EMBL" id="JAAHFQ010000202">
    <property type="protein sequence ID" value="NER28349.1"/>
    <property type="molecule type" value="Genomic_DNA"/>
</dbReference>
<reference evidence="2" key="1">
    <citation type="submission" date="2019-11" db="EMBL/GenBank/DDBJ databases">
        <title>Genomic insights into an expanded diversity of filamentous marine cyanobacteria reveals the extraordinary biosynthetic potential of Moorea and Okeania.</title>
        <authorList>
            <person name="Ferreira Leao T."/>
            <person name="Wang M."/>
            <person name="Moss N."/>
            <person name="Da Silva R."/>
            <person name="Sanders J."/>
            <person name="Nurk S."/>
            <person name="Gurevich A."/>
            <person name="Humphrey G."/>
            <person name="Reher R."/>
            <person name="Zhu Q."/>
            <person name="Belda-Ferre P."/>
            <person name="Glukhov E."/>
            <person name="Rex R."/>
            <person name="Dorrestein P.C."/>
            <person name="Knight R."/>
            <person name="Pevzner P."/>
            <person name="Gerwick W.H."/>
            <person name="Gerwick L."/>
        </authorList>
    </citation>
    <scope>NUCLEOTIDE SEQUENCE</scope>
    <source>
        <strain evidence="2">SIO1C4</strain>
    </source>
</reference>
<sequence length="459" mass="51978">MMLDLERFFEACNPGTTIDMGKAEHQRYYIDFATVRGSKAIKTLKRTISRLLPNKSTCQLFTGHIGCGKSTELLCLKAELEAEGFHVVYFQATEDLDVADVDLTDILLAIAHQVSESLEKSKVELQPKGFQAFLKKTGEFLQTPIELSAETELAGVGIKGSTEKGVEFSLPVGIGKITAKAKNSPQTRSKLRQYLEPQTTQILKCINEEILKVATEQLKQRGQKGLVVIVDNLDRIENKKGSSSSKLLPEYLFVDRGEQLSQLNCHVVYTVPLSLFFSNEREALKNRLGHGESPMVLPMVPVQLRDGSECAEGITLLRQMALARAFPDAEPEERLSYVREVFDSLETLDRLCRISGGHVRNFLGMLYGCLREEDPPISRSVLERAIRKERDGLLLAIDEQEWELLFQVVKEQKVKGDIEYQTLLRSLFVFEYLDEQGSWFCLNPLLFETERYKSWLSNK</sequence>
<keyword evidence="2" id="KW-0547">Nucleotide-binding</keyword>
<dbReference type="Gene3D" id="3.40.50.300">
    <property type="entry name" value="P-loop containing nucleotide triphosphate hydrolases"/>
    <property type="match status" value="1"/>
</dbReference>
<keyword evidence="2" id="KW-0067">ATP-binding</keyword>
<organism evidence="2">
    <name type="scientific">Symploca sp. SIO1C4</name>
    <dbReference type="NCBI Taxonomy" id="2607765"/>
    <lineage>
        <taxon>Bacteria</taxon>
        <taxon>Bacillati</taxon>
        <taxon>Cyanobacteriota</taxon>
        <taxon>Cyanophyceae</taxon>
        <taxon>Coleofasciculales</taxon>
        <taxon>Coleofasciculaceae</taxon>
        <taxon>Symploca</taxon>
    </lineage>
</organism>